<evidence type="ECO:0000256" key="5">
    <source>
        <dbReference type="ARBA" id="ARBA00023027"/>
    </source>
</evidence>
<dbReference type="PANTHER" id="PTHR12684:SF2">
    <property type="entry name" value="TRNA 2'-PHOSPHOTRANSFERASE 1"/>
    <property type="match status" value="1"/>
</dbReference>
<proteinExistence type="inferred from homology"/>
<dbReference type="EC" id="2.7.1.160" evidence="3"/>
<dbReference type="GO" id="GO:0000215">
    <property type="term" value="F:tRNA 2'-phosphotransferase activity"/>
    <property type="evidence" value="ECO:0007669"/>
    <property type="project" value="UniProtKB-EC"/>
</dbReference>
<sequence>MTSNTKLSKKLSWLLRHGAEEAGIKLSNNGWANLDDILRLPNFARNTKKDIFVVVQNCPKQRFSLKEEEGKTFIKACQGHSIKEIDFELSPILSAETQPFAYHGTYLKVWPKIKEEGLSRMNRVHIHFSPSMPKSAEETSGIRKNCQIIIEVDIAKLLAANFKIFQSENNVILTEGNEKGFIPPEFFSQAIERKTGKNLL</sequence>
<dbReference type="Gene3D" id="3.20.170.30">
    <property type="match status" value="1"/>
</dbReference>
<evidence type="ECO:0000256" key="3">
    <source>
        <dbReference type="ARBA" id="ARBA00012007"/>
    </source>
</evidence>
<dbReference type="Pfam" id="PF01885">
    <property type="entry name" value="PTS_2-RNA"/>
    <property type="match status" value="1"/>
</dbReference>
<evidence type="ECO:0000256" key="2">
    <source>
        <dbReference type="ARBA" id="ARBA00009836"/>
    </source>
</evidence>
<reference evidence="7 8" key="1">
    <citation type="journal article" date="2019" name="PLoS Biol.">
        <title>Sex chromosomes control vertical transmission of feminizing Wolbachia symbionts in an isopod.</title>
        <authorList>
            <person name="Becking T."/>
            <person name="Chebbi M.A."/>
            <person name="Giraud I."/>
            <person name="Moumen B."/>
            <person name="Laverre T."/>
            <person name="Caubet Y."/>
            <person name="Peccoud J."/>
            <person name="Gilbert C."/>
            <person name="Cordaux R."/>
        </authorList>
    </citation>
    <scope>NUCLEOTIDE SEQUENCE [LARGE SCALE GENOMIC DNA]</scope>
    <source>
        <strain evidence="7">ANa2</strain>
        <tissue evidence="7">Whole body excluding digestive tract and cuticle</tissue>
    </source>
</reference>
<dbReference type="InterPro" id="IPR042081">
    <property type="entry name" value="RNA_2'-PTrans_C"/>
</dbReference>
<organism evidence="7 8">
    <name type="scientific">Armadillidium nasatum</name>
    <dbReference type="NCBI Taxonomy" id="96803"/>
    <lineage>
        <taxon>Eukaryota</taxon>
        <taxon>Metazoa</taxon>
        <taxon>Ecdysozoa</taxon>
        <taxon>Arthropoda</taxon>
        <taxon>Crustacea</taxon>
        <taxon>Multicrustacea</taxon>
        <taxon>Malacostraca</taxon>
        <taxon>Eumalacostraca</taxon>
        <taxon>Peracarida</taxon>
        <taxon>Isopoda</taxon>
        <taxon>Oniscidea</taxon>
        <taxon>Crinocheta</taxon>
        <taxon>Armadillidiidae</taxon>
        <taxon>Armadillidium</taxon>
    </lineage>
</organism>
<evidence type="ECO:0000256" key="1">
    <source>
        <dbReference type="ARBA" id="ARBA00003343"/>
    </source>
</evidence>
<name>A0A5N5T8P4_9CRUS</name>
<comment type="catalytic activity">
    <reaction evidence="6">
        <text>2'-phospho-[ligated tRNA] + NAD(+) = mature tRNA + ADP-alpha-D-ribose 1'',2''-cyclic phosphate + nicotinamide</text>
        <dbReference type="Rhea" id="RHEA:23324"/>
        <dbReference type="Rhea" id="RHEA-COMP:11106"/>
        <dbReference type="Rhea" id="RHEA-COMP:11107"/>
        <dbReference type="ChEBI" id="CHEBI:17154"/>
        <dbReference type="ChEBI" id="CHEBI:57540"/>
        <dbReference type="ChEBI" id="CHEBI:76596"/>
        <dbReference type="ChEBI" id="CHEBI:82883"/>
        <dbReference type="ChEBI" id="CHEBI:85027"/>
        <dbReference type="EC" id="2.7.1.160"/>
    </reaction>
</comment>
<keyword evidence="5" id="KW-0520">NAD</keyword>
<keyword evidence="4 7" id="KW-0808">Transferase</keyword>
<dbReference type="Gene3D" id="1.10.10.970">
    <property type="entry name" value="RNA 2'-phosphotransferase, Tpt1/KptA family, N-terminal domain"/>
    <property type="match status" value="1"/>
</dbReference>
<dbReference type="AlphaFoldDB" id="A0A5N5T8P4"/>
<dbReference type="OrthoDB" id="419694at2759"/>
<gene>
    <name evidence="7" type="primary">trpt1</name>
    <name evidence="7" type="ORF">Anas_11746</name>
</gene>
<keyword evidence="8" id="KW-1185">Reference proteome</keyword>
<dbReference type="Proteomes" id="UP000326759">
    <property type="component" value="Unassembled WGS sequence"/>
</dbReference>
<evidence type="ECO:0000256" key="4">
    <source>
        <dbReference type="ARBA" id="ARBA00022679"/>
    </source>
</evidence>
<dbReference type="PANTHER" id="PTHR12684">
    <property type="entry name" value="PUTATIVE PHOSPHOTRANSFERASE"/>
    <property type="match status" value="1"/>
</dbReference>
<accession>A0A5N5T8P4</accession>
<comment type="caution">
    <text evidence="7">The sequence shown here is derived from an EMBL/GenBank/DDBJ whole genome shotgun (WGS) entry which is preliminary data.</text>
</comment>
<dbReference type="GO" id="GO:0006388">
    <property type="term" value="P:tRNA splicing, via endonucleolytic cleavage and ligation"/>
    <property type="evidence" value="ECO:0007669"/>
    <property type="project" value="TreeGrafter"/>
</dbReference>
<comment type="similarity">
    <text evidence="2">Belongs to the KptA/TPT1 family.</text>
</comment>
<protein>
    <recommendedName>
        <fullName evidence="3">2'-phosphotransferase</fullName>
        <ecNumber evidence="3">2.7.1.160</ecNumber>
    </recommendedName>
</protein>
<dbReference type="InterPro" id="IPR042080">
    <property type="entry name" value="RNA_2'-PTrans_N"/>
</dbReference>
<dbReference type="EMBL" id="SEYY01006567">
    <property type="protein sequence ID" value="KAB7502862.1"/>
    <property type="molecule type" value="Genomic_DNA"/>
</dbReference>
<dbReference type="SUPFAM" id="SSF56399">
    <property type="entry name" value="ADP-ribosylation"/>
    <property type="match status" value="1"/>
</dbReference>
<evidence type="ECO:0000313" key="8">
    <source>
        <dbReference type="Proteomes" id="UP000326759"/>
    </source>
</evidence>
<comment type="function">
    <text evidence="1">Catalyzes the last step of tRNA splicing, the transfer of the splice junction 2'-phosphate from ligated tRNA to NAD to produce ADP-ribose 1''-2'' cyclic phosphate.</text>
</comment>
<evidence type="ECO:0000313" key="7">
    <source>
        <dbReference type="EMBL" id="KAB7502862.1"/>
    </source>
</evidence>
<evidence type="ECO:0000256" key="6">
    <source>
        <dbReference type="ARBA" id="ARBA00047949"/>
    </source>
</evidence>
<dbReference type="InterPro" id="IPR002745">
    <property type="entry name" value="Ptrans_KptA/Tpt1"/>
</dbReference>